<accession>A0A2M7W0Z8</accession>
<gene>
    <name evidence="3" type="ORF">COX64_04410</name>
</gene>
<dbReference type="EMBL" id="PFQB01000107">
    <property type="protein sequence ID" value="PJA12643.1"/>
    <property type="molecule type" value="Genomic_DNA"/>
</dbReference>
<dbReference type="CDD" id="cd00093">
    <property type="entry name" value="HTH_XRE"/>
    <property type="match status" value="1"/>
</dbReference>
<evidence type="ECO:0000259" key="2">
    <source>
        <dbReference type="PROSITE" id="PS50943"/>
    </source>
</evidence>
<dbReference type="GO" id="GO:0003677">
    <property type="term" value="F:DNA binding"/>
    <property type="evidence" value="ECO:0007669"/>
    <property type="project" value="UniProtKB-KW"/>
</dbReference>
<feature type="domain" description="HTH cro/C1-type" evidence="2">
    <location>
        <begin position="10"/>
        <end position="63"/>
    </location>
</feature>
<dbReference type="Pfam" id="PF01381">
    <property type="entry name" value="HTH_3"/>
    <property type="match status" value="1"/>
</dbReference>
<dbReference type="SMART" id="SM00530">
    <property type="entry name" value="HTH_XRE"/>
    <property type="match status" value="1"/>
</dbReference>
<evidence type="ECO:0000313" key="3">
    <source>
        <dbReference type="EMBL" id="PJA12643.1"/>
    </source>
</evidence>
<dbReference type="PANTHER" id="PTHR46797:SF1">
    <property type="entry name" value="METHYLPHOSPHONATE SYNTHASE"/>
    <property type="match status" value="1"/>
</dbReference>
<dbReference type="PROSITE" id="PS50943">
    <property type="entry name" value="HTH_CROC1"/>
    <property type="match status" value="1"/>
</dbReference>
<keyword evidence="1" id="KW-0238">DNA-binding</keyword>
<name>A0A2M7W0Z8_9BACT</name>
<dbReference type="InterPro" id="IPR001387">
    <property type="entry name" value="Cro/C1-type_HTH"/>
</dbReference>
<dbReference type="PANTHER" id="PTHR46797">
    <property type="entry name" value="HTH-TYPE TRANSCRIPTIONAL REGULATOR"/>
    <property type="match status" value="1"/>
</dbReference>
<organism evidence="3 4">
    <name type="scientific">Candidatus Dojkabacteria bacterium CG_4_10_14_0_2_um_filter_Dojkabacteria_WS6_41_15</name>
    <dbReference type="NCBI Taxonomy" id="2014249"/>
    <lineage>
        <taxon>Bacteria</taxon>
        <taxon>Candidatus Dojkabacteria</taxon>
    </lineage>
</organism>
<comment type="caution">
    <text evidence="3">The sequence shown here is derived from an EMBL/GenBank/DDBJ whole genome shotgun (WGS) entry which is preliminary data.</text>
</comment>
<dbReference type="InterPro" id="IPR050807">
    <property type="entry name" value="TransReg_Diox_bact_type"/>
</dbReference>
<reference evidence="4" key="1">
    <citation type="submission" date="2017-09" db="EMBL/GenBank/DDBJ databases">
        <title>Depth-based differentiation of microbial function through sediment-hosted aquifers and enrichment of novel symbionts in the deep terrestrial subsurface.</title>
        <authorList>
            <person name="Probst A.J."/>
            <person name="Ladd B."/>
            <person name="Jarett J.K."/>
            <person name="Geller-Mcgrath D.E."/>
            <person name="Sieber C.M.K."/>
            <person name="Emerson J.B."/>
            <person name="Anantharaman K."/>
            <person name="Thomas B.C."/>
            <person name="Malmstrom R."/>
            <person name="Stieglmeier M."/>
            <person name="Klingl A."/>
            <person name="Woyke T."/>
            <person name="Ryan C.M."/>
            <person name="Banfield J.F."/>
        </authorList>
    </citation>
    <scope>NUCLEOTIDE SEQUENCE [LARGE SCALE GENOMIC DNA]</scope>
</reference>
<sequence length="192" mass="21004">MTDIEIGRTIREQRQKKRLSQSELAKKVGVTWEMISRYERGRSSSLQKILLLADALDLDVSKFFGAASSFPSFKDASTEYLSSRFVPVIDVVPATSSELISILSATESGSKIYDNENGVEKFGVRLGADSKLRVATGNLLPRGILICTLALGDLSEHAVVLVARNGLVSVEQYVPDSKTTVLAKVVEWVVKL</sequence>
<evidence type="ECO:0000256" key="1">
    <source>
        <dbReference type="ARBA" id="ARBA00023125"/>
    </source>
</evidence>
<dbReference type="GO" id="GO:0003700">
    <property type="term" value="F:DNA-binding transcription factor activity"/>
    <property type="evidence" value="ECO:0007669"/>
    <property type="project" value="TreeGrafter"/>
</dbReference>
<dbReference type="AlphaFoldDB" id="A0A2M7W0Z8"/>
<dbReference type="SUPFAM" id="SSF47413">
    <property type="entry name" value="lambda repressor-like DNA-binding domains"/>
    <property type="match status" value="1"/>
</dbReference>
<evidence type="ECO:0000313" key="4">
    <source>
        <dbReference type="Proteomes" id="UP000228952"/>
    </source>
</evidence>
<protein>
    <recommendedName>
        <fullName evidence="2">HTH cro/C1-type domain-containing protein</fullName>
    </recommendedName>
</protein>
<dbReference type="GO" id="GO:0005829">
    <property type="term" value="C:cytosol"/>
    <property type="evidence" value="ECO:0007669"/>
    <property type="project" value="TreeGrafter"/>
</dbReference>
<dbReference type="InterPro" id="IPR010982">
    <property type="entry name" value="Lambda_DNA-bd_dom_sf"/>
</dbReference>
<proteinExistence type="predicted"/>
<dbReference type="Gene3D" id="1.10.260.40">
    <property type="entry name" value="lambda repressor-like DNA-binding domains"/>
    <property type="match status" value="1"/>
</dbReference>
<dbReference type="Proteomes" id="UP000228952">
    <property type="component" value="Unassembled WGS sequence"/>
</dbReference>